<dbReference type="EMBL" id="GL573452">
    <property type="protein sequence ID" value="ELR06473.1"/>
    <property type="molecule type" value="Genomic_DNA"/>
</dbReference>
<gene>
    <name evidence="2" type="ORF">GMDG_07998</name>
</gene>
<organism evidence="2 3">
    <name type="scientific">Pseudogymnoascus destructans (strain ATCC MYA-4855 / 20631-21)</name>
    <name type="common">Bat white-nose syndrome fungus</name>
    <name type="synonym">Geomyces destructans</name>
    <dbReference type="NCBI Taxonomy" id="658429"/>
    <lineage>
        <taxon>Eukaryota</taxon>
        <taxon>Fungi</taxon>
        <taxon>Dikarya</taxon>
        <taxon>Ascomycota</taxon>
        <taxon>Pezizomycotina</taxon>
        <taxon>Leotiomycetes</taxon>
        <taxon>Thelebolales</taxon>
        <taxon>Thelebolaceae</taxon>
        <taxon>Pseudogymnoascus</taxon>
    </lineage>
</organism>
<reference evidence="3" key="1">
    <citation type="submission" date="2010-09" db="EMBL/GenBank/DDBJ databases">
        <title>The genome sequence of Geomyces destructans 20631-21.</title>
        <authorList>
            <consortium name="The Broad Institute Genome Sequencing Platform"/>
            <person name="Cuomo C.A."/>
            <person name="Blehert D.S."/>
            <person name="Lorch J.M."/>
            <person name="Young S.K."/>
            <person name="Zeng Q."/>
            <person name="Gargeya S."/>
            <person name="Fitzgerald M."/>
            <person name="Haas B."/>
            <person name="Abouelleil A."/>
            <person name="Alvarado L."/>
            <person name="Arachchi H.M."/>
            <person name="Berlin A."/>
            <person name="Brown A."/>
            <person name="Chapman S.B."/>
            <person name="Chen Z."/>
            <person name="Dunbar C."/>
            <person name="Freedman E."/>
            <person name="Gearin G."/>
            <person name="Gellesch M."/>
            <person name="Goldberg J."/>
            <person name="Griggs A."/>
            <person name="Gujja S."/>
            <person name="Heiman D."/>
            <person name="Howarth C."/>
            <person name="Larson L."/>
            <person name="Lui A."/>
            <person name="MacDonald P.J.P."/>
            <person name="Montmayeur A."/>
            <person name="Murphy C."/>
            <person name="Neiman D."/>
            <person name="Pearson M."/>
            <person name="Priest M."/>
            <person name="Roberts A."/>
            <person name="Saif S."/>
            <person name="Shea T."/>
            <person name="Shenoy N."/>
            <person name="Sisk P."/>
            <person name="Stolte C."/>
            <person name="Sykes S."/>
            <person name="Wortman J."/>
            <person name="Nusbaum C."/>
            <person name="Birren B."/>
        </authorList>
    </citation>
    <scope>NUCLEOTIDE SEQUENCE [LARGE SCALE GENOMIC DNA]</scope>
    <source>
        <strain evidence="3">ATCC MYA-4855 / 20631-21</strain>
    </source>
</reference>
<dbReference type="AlphaFoldDB" id="L8G187"/>
<proteinExistence type="predicted"/>
<feature type="compositionally biased region" description="Basic and acidic residues" evidence="1">
    <location>
        <begin position="195"/>
        <end position="211"/>
    </location>
</feature>
<dbReference type="Proteomes" id="UP000011064">
    <property type="component" value="Unassembled WGS sequence"/>
</dbReference>
<dbReference type="HOGENOM" id="CLU_1305335_0_0_1"/>
<name>L8G187_PSED2</name>
<keyword evidence="3" id="KW-1185">Reference proteome</keyword>
<dbReference type="InParanoid" id="L8G187"/>
<evidence type="ECO:0000313" key="3">
    <source>
        <dbReference type="Proteomes" id="UP000011064"/>
    </source>
</evidence>
<feature type="region of interest" description="Disordered" evidence="1">
    <location>
        <begin position="183"/>
        <end position="211"/>
    </location>
</feature>
<feature type="compositionally biased region" description="Polar residues" evidence="1">
    <location>
        <begin position="183"/>
        <end position="194"/>
    </location>
</feature>
<sequence length="211" mass="23552">MLQLVDYPFCARRRDFFALAYFGQEDGRRAARCEQKPTYESLDPLPAVGEIFQVDFDLATFVPYEYVPTRRRGVGARPKPISPKSSILTDHSPAKQMEVAVDDPLPAVGAPSTENESGMRGDQVESSMAYFDDNVDDDDQYLPTIEELLHTKLRKSGFGVGEAGEEHTRRAVEGYLEDARSIDQSTQALNVSSSGDRDNPIELRDDELRAS</sequence>
<accession>L8G187</accession>
<evidence type="ECO:0000313" key="2">
    <source>
        <dbReference type="EMBL" id="ELR06473.1"/>
    </source>
</evidence>
<protein>
    <submittedName>
        <fullName evidence="2">Uncharacterized protein</fullName>
    </submittedName>
</protein>
<evidence type="ECO:0000256" key="1">
    <source>
        <dbReference type="SAM" id="MobiDB-lite"/>
    </source>
</evidence>
<dbReference type="VEuPathDB" id="FungiDB:GMDG_07998"/>